<keyword evidence="1" id="KW-0732">Signal</keyword>
<proteinExistence type="predicted"/>
<gene>
    <name evidence="2" type="ORF">A0J61_06937</name>
</gene>
<evidence type="ECO:0000256" key="1">
    <source>
        <dbReference type="SAM" id="SignalP"/>
    </source>
</evidence>
<keyword evidence="3" id="KW-1185">Reference proteome</keyword>
<dbReference type="OrthoDB" id="10327191at2759"/>
<organism evidence="2 3">
    <name type="scientific">Choanephora cucurbitarum</name>
    <dbReference type="NCBI Taxonomy" id="101091"/>
    <lineage>
        <taxon>Eukaryota</taxon>
        <taxon>Fungi</taxon>
        <taxon>Fungi incertae sedis</taxon>
        <taxon>Mucoromycota</taxon>
        <taxon>Mucoromycotina</taxon>
        <taxon>Mucoromycetes</taxon>
        <taxon>Mucorales</taxon>
        <taxon>Mucorineae</taxon>
        <taxon>Choanephoraceae</taxon>
        <taxon>Choanephoroideae</taxon>
        <taxon>Choanephora</taxon>
    </lineage>
</organism>
<evidence type="ECO:0000313" key="2">
    <source>
        <dbReference type="EMBL" id="OBZ85014.1"/>
    </source>
</evidence>
<evidence type="ECO:0000313" key="3">
    <source>
        <dbReference type="Proteomes" id="UP000093000"/>
    </source>
</evidence>
<feature type="chain" id="PRO_5008889620" evidence="1">
    <location>
        <begin position="21"/>
        <end position="76"/>
    </location>
</feature>
<accession>A0A1C7NCD9</accession>
<dbReference type="Proteomes" id="UP000093000">
    <property type="component" value="Unassembled WGS sequence"/>
</dbReference>
<reference evidence="2 3" key="1">
    <citation type="submission" date="2016-03" db="EMBL/GenBank/DDBJ databases">
        <title>Choanephora cucurbitarum.</title>
        <authorList>
            <person name="Min B."/>
            <person name="Park H."/>
            <person name="Park J.-H."/>
            <person name="Shin H.-D."/>
            <person name="Choi I.-G."/>
        </authorList>
    </citation>
    <scope>NUCLEOTIDE SEQUENCE [LARGE SCALE GENOMIC DNA]</scope>
    <source>
        <strain evidence="2 3">KUS-F28377</strain>
    </source>
</reference>
<comment type="caution">
    <text evidence="2">The sequence shown here is derived from an EMBL/GenBank/DDBJ whole genome shotgun (WGS) entry which is preliminary data.</text>
</comment>
<feature type="signal peptide" evidence="1">
    <location>
        <begin position="1"/>
        <end position="20"/>
    </location>
</feature>
<dbReference type="InParanoid" id="A0A1C7NCD9"/>
<protein>
    <submittedName>
        <fullName evidence="2">Uncharacterized protein</fullName>
    </submittedName>
</protein>
<dbReference type="AlphaFoldDB" id="A0A1C7NCD9"/>
<dbReference type="EMBL" id="LUGH01000443">
    <property type="protein sequence ID" value="OBZ85014.1"/>
    <property type="molecule type" value="Genomic_DNA"/>
</dbReference>
<sequence length="76" mass="8236">MVSVSSLILASLALVATVNALPSDQIHALQKREELARIIESGFTLQPRVCRDPCCVNARSCCIAGGGTWRNNDCQY</sequence>
<name>A0A1C7NCD9_9FUNG</name>